<organism evidence="2 3">
    <name type="scientific">Glomus cerebriforme</name>
    <dbReference type="NCBI Taxonomy" id="658196"/>
    <lineage>
        <taxon>Eukaryota</taxon>
        <taxon>Fungi</taxon>
        <taxon>Fungi incertae sedis</taxon>
        <taxon>Mucoromycota</taxon>
        <taxon>Glomeromycotina</taxon>
        <taxon>Glomeromycetes</taxon>
        <taxon>Glomerales</taxon>
        <taxon>Glomeraceae</taxon>
        <taxon>Glomus</taxon>
    </lineage>
</organism>
<gene>
    <name evidence="2" type="ORF">C1645_172892</name>
</gene>
<keyword evidence="1" id="KW-0472">Membrane</keyword>
<keyword evidence="1" id="KW-0812">Transmembrane</keyword>
<reference evidence="2 3" key="1">
    <citation type="submission" date="2018-06" db="EMBL/GenBank/DDBJ databases">
        <title>Comparative genomics reveals the genomic features of Rhizophagus irregularis, R. cerebriforme, R. diaphanum and Gigaspora rosea, and their symbiotic lifestyle signature.</title>
        <authorList>
            <person name="Morin E."/>
            <person name="San Clemente H."/>
            <person name="Chen E.C.H."/>
            <person name="De La Providencia I."/>
            <person name="Hainaut M."/>
            <person name="Kuo A."/>
            <person name="Kohler A."/>
            <person name="Murat C."/>
            <person name="Tang N."/>
            <person name="Roy S."/>
            <person name="Loubradou J."/>
            <person name="Henrissat B."/>
            <person name="Grigoriev I.V."/>
            <person name="Corradi N."/>
            <person name="Roux C."/>
            <person name="Martin F.M."/>
        </authorList>
    </citation>
    <scope>NUCLEOTIDE SEQUENCE [LARGE SCALE GENOMIC DNA]</scope>
    <source>
        <strain evidence="2 3">DAOM 227022</strain>
    </source>
</reference>
<keyword evidence="3" id="KW-1185">Reference proteome</keyword>
<proteinExistence type="predicted"/>
<name>A0A397TXU1_9GLOM</name>
<feature type="transmembrane region" description="Helical" evidence="1">
    <location>
        <begin position="6"/>
        <end position="25"/>
    </location>
</feature>
<evidence type="ECO:0000313" key="2">
    <source>
        <dbReference type="EMBL" id="RIA99644.1"/>
    </source>
</evidence>
<accession>A0A397TXU1</accession>
<protein>
    <submittedName>
        <fullName evidence="2">Uncharacterized protein</fullName>
    </submittedName>
</protein>
<keyword evidence="1" id="KW-1133">Transmembrane helix</keyword>
<sequence length="60" mass="7192">MIFNIITVIVSAVVVRILQVSFSWIQKLRRKKTPAEILRNEMQHAKTYVEWRKKAHELDK</sequence>
<evidence type="ECO:0000313" key="3">
    <source>
        <dbReference type="Proteomes" id="UP000265703"/>
    </source>
</evidence>
<dbReference type="Proteomes" id="UP000265703">
    <property type="component" value="Unassembled WGS sequence"/>
</dbReference>
<evidence type="ECO:0000256" key="1">
    <source>
        <dbReference type="SAM" id="Phobius"/>
    </source>
</evidence>
<comment type="caution">
    <text evidence="2">The sequence shown here is derived from an EMBL/GenBank/DDBJ whole genome shotgun (WGS) entry which is preliminary data.</text>
</comment>
<dbReference type="STRING" id="658196.A0A397TXU1"/>
<dbReference type="AlphaFoldDB" id="A0A397TXU1"/>
<dbReference type="EMBL" id="QKYT01000002">
    <property type="protein sequence ID" value="RIA99644.1"/>
    <property type="molecule type" value="Genomic_DNA"/>
</dbReference>